<dbReference type="GO" id="GO:0046982">
    <property type="term" value="F:protein heterodimerization activity"/>
    <property type="evidence" value="ECO:0007669"/>
    <property type="project" value="InterPro"/>
</dbReference>
<dbReference type="Gene3D" id="1.10.20.10">
    <property type="entry name" value="Histone, subunit A"/>
    <property type="match status" value="1"/>
</dbReference>
<dbReference type="Proteomes" id="UP001168877">
    <property type="component" value="Unassembled WGS sequence"/>
</dbReference>
<name>A0AA39TIH2_ACESA</name>
<feature type="region of interest" description="Disordered" evidence="1">
    <location>
        <begin position="576"/>
        <end position="600"/>
    </location>
</feature>
<accession>A0AA39TIH2</accession>
<reference evidence="2" key="1">
    <citation type="journal article" date="2022" name="Plant J.">
        <title>Strategies of tolerance reflected in two North American maple genomes.</title>
        <authorList>
            <person name="McEvoy S.L."/>
            <person name="Sezen U.U."/>
            <person name="Trouern-Trend A."/>
            <person name="McMahon S.M."/>
            <person name="Schaberg P.G."/>
            <person name="Yang J."/>
            <person name="Wegrzyn J.L."/>
            <person name="Swenson N.G."/>
        </authorList>
    </citation>
    <scope>NUCLEOTIDE SEQUENCE</scope>
    <source>
        <strain evidence="2">NS2018</strain>
    </source>
</reference>
<evidence type="ECO:0000313" key="3">
    <source>
        <dbReference type="Proteomes" id="UP001168877"/>
    </source>
</evidence>
<gene>
    <name evidence="2" type="ORF">LWI29_031184</name>
</gene>
<feature type="compositionally biased region" description="Basic and acidic residues" evidence="1">
    <location>
        <begin position="585"/>
        <end position="594"/>
    </location>
</feature>
<comment type="caution">
    <text evidence="2">The sequence shown here is derived from an EMBL/GenBank/DDBJ whole genome shotgun (WGS) entry which is preliminary data.</text>
</comment>
<keyword evidence="3" id="KW-1185">Reference proteome</keyword>
<evidence type="ECO:0000256" key="1">
    <source>
        <dbReference type="SAM" id="MobiDB-lite"/>
    </source>
</evidence>
<dbReference type="AlphaFoldDB" id="A0AA39TIH2"/>
<reference evidence="2" key="2">
    <citation type="submission" date="2023-06" db="EMBL/GenBank/DDBJ databases">
        <authorList>
            <person name="Swenson N.G."/>
            <person name="Wegrzyn J.L."/>
            <person name="Mcevoy S.L."/>
        </authorList>
    </citation>
    <scope>NUCLEOTIDE SEQUENCE</scope>
    <source>
        <strain evidence="2">NS2018</strain>
        <tissue evidence="2">Leaf</tissue>
    </source>
</reference>
<protein>
    <recommendedName>
        <fullName evidence="4">Bromodomain associated domain-containing protein</fullName>
    </recommendedName>
</protein>
<evidence type="ECO:0000313" key="2">
    <source>
        <dbReference type="EMBL" id="KAK0605834.1"/>
    </source>
</evidence>
<sequence>MSLLGDDGLGYELARKLEESGVWRAWLGDNYYSTFIHSLASLSSWDSFMRVDDSKSKSHIHLQLRARALLYDKAAVSLFLPSAPTSSSVSVSNLNADYFKLNGSDLYFTLENGSQDGVQPASFKSQSKSAYAGSRYGESDFYDNLSQRFKNEELPETWYDQFIEKYKLSRPYKLSYGDRESDKRTPEDMSAYLRIREKNKRRHVAIQENQYMGFGNSVLENTSNVHSNSVLEFSNSADGNIFFPETMFTLNCVPDTANPPITRANINQKVEFNGVLDTLPPVTVKSPGRIERLGIRADRLGMEQGGSLHHGKNGSERNKKCLGEEQASQISQKVTAHILTGVGFEGATEVPLEVFSQLLSSNISKLGSKLNVLAASYRDQCSAIEIFKMFLQAAEISNIGSLAQLVKDGTRTTVQPAQEQVHGMQLQQQSSIRQPTQEQVHGMQLQQQSSIRIPQQLQMQRQMHQHNLAFQQMQQQQVERMHRGQTSTPRPGMDMDKEQAMLPVHMENRSELPMDVNAINIRPSQMQFRQQQLNAVSNFTAQSNNQFRPSMSVQIPQIHTPPMGVVRAPPVKVDGFQELMGGDASSKHDSEENKLTSPGK</sequence>
<dbReference type="EMBL" id="JAUESC010000002">
    <property type="protein sequence ID" value="KAK0605834.1"/>
    <property type="molecule type" value="Genomic_DNA"/>
</dbReference>
<evidence type="ECO:0008006" key="4">
    <source>
        <dbReference type="Google" id="ProtNLM"/>
    </source>
</evidence>
<dbReference type="PANTHER" id="PTHR37604:SF1">
    <property type="entry name" value="TRANSCRIPTION INITIATION FACTOR TFIID SUBUNIT"/>
    <property type="match status" value="1"/>
</dbReference>
<organism evidence="2 3">
    <name type="scientific">Acer saccharum</name>
    <name type="common">Sugar maple</name>
    <dbReference type="NCBI Taxonomy" id="4024"/>
    <lineage>
        <taxon>Eukaryota</taxon>
        <taxon>Viridiplantae</taxon>
        <taxon>Streptophyta</taxon>
        <taxon>Embryophyta</taxon>
        <taxon>Tracheophyta</taxon>
        <taxon>Spermatophyta</taxon>
        <taxon>Magnoliopsida</taxon>
        <taxon>eudicotyledons</taxon>
        <taxon>Gunneridae</taxon>
        <taxon>Pentapetalae</taxon>
        <taxon>rosids</taxon>
        <taxon>malvids</taxon>
        <taxon>Sapindales</taxon>
        <taxon>Sapindaceae</taxon>
        <taxon>Hippocastanoideae</taxon>
        <taxon>Acereae</taxon>
        <taxon>Acer</taxon>
    </lineage>
</organism>
<proteinExistence type="predicted"/>
<dbReference type="PANTHER" id="PTHR37604">
    <property type="entry name" value="TRANSCRIPTION INITIATION FACTOR TFIID SUBUNIT"/>
    <property type="match status" value="1"/>
</dbReference>
<dbReference type="InterPro" id="IPR009072">
    <property type="entry name" value="Histone-fold"/>
</dbReference>